<proteinExistence type="predicted"/>
<protein>
    <submittedName>
        <fullName evidence="2">Uncharacterized protein</fullName>
    </submittedName>
</protein>
<organism evidence="2 3">
    <name type="scientific">Protopolystoma xenopodis</name>
    <dbReference type="NCBI Taxonomy" id="117903"/>
    <lineage>
        <taxon>Eukaryota</taxon>
        <taxon>Metazoa</taxon>
        <taxon>Spiralia</taxon>
        <taxon>Lophotrochozoa</taxon>
        <taxon>Platyhelminthes</taxon>
        <taxon>Monogenea</taxon>
        <taxon>Polyopisthocotylea</taxon>
        <taxon>Polystomatidea</taxon>
        <taxon>Polystomatidae</taxon>
        <taxon>Protopolystoma</taxon>
    </lineage>
</organism>
<evidence type="ECO:0000313" key="2">
    <source>
        <dbReference type="EMBL" id="VEL16625.1"/>
    </source>
</evidence>
<keyword evidence="3" id="KW-1185">Reference proteome</keyword>
<feature type="region of interest" description="Disordered" evidence="1">
    <location>
        <begin position="87"/>
        <end position="157"/>
    </location>
</feature>
<evidence type="ECO:0000256" key="1">
    <source>
        <dbReference type="SAM" id="MobiDB-lite"/>
    </source>
</evidence>
<gene>
    <name evidence="2" type="ORF">PXEA_LOCUS10065</name>
</gene>
<comment type="caution">
    <text evidence="2">The sequence shown here is derived from an EMBL/GenBank/DDBJ whole genome shotgun (WGS) entry which is preliminary data.</text>
</comment>
<reference evidence="2" key="1">
    <citation type="submission" date="2018-11" db="EMBL/GenBank/DDBJ databases">
        <authorList>
            <consortium name="Pathogen Informatics"/>
        </authorList>
    </citation>
    <scope>NUCLEOTIDE SEQUENCE</scope>
</reference>
<name>A0A448WP09_9PLAT</name>
<feature type="compositionally biased region" description="Acidic residues" evidence="1">
    <location>
        <begin position="115"/>
        <end position="141"/>
    </location>
</feature>
<accession>A0A448WP09</accession>
<feature type="compositionally biased region" description="Basic and acidic residues" evidence="1">
    <location>
        <begin position="142"/>
        <end position="152"/>
    </location>
</feature>
<dbReference type="EMBL" id="CAAALY010029233">
    <property type="protein sequence ID" value="VEL16625.1"/>
    <property type="molecule type" value="Genomic_DNA"/>
</dbReference>
<dbReference type="Proteomes" id="UP000784294">
    <property type="component" value="Unassembled WGS sequence"/>
</dbReference>
<evidence type="ECO:0000313" key="3">
    <source>
        <dbReference type="Proteomes" id="UP000784294"/>
    </source>
</evidence>
<feature type="compositionally biased region" description="Basic and acidic residues" evidence="1">
    <location>
        <begin position="93"/>
        <end position="114"/>
    </location>
</feature>
<sequence>MNIGLCRACGGTDAILAAERRDDRMELAIRWDLTKSGDAAKVVSFTRICILATSKGKTIFPKWTAKMPDCCPKLAAAALSRVRKAATSQLATEKPELRWKAARGRSSEEEKEKCEEEEDKEEQEEEEEQEAKEEEKEEKEEKEEAKVEHEEKGEEIE</sequence>
<dbReference type="AlphaFoldDB" id="A0A448WP09"/>